<feature type="domain" description="Cadherin" evidence="9">
    <location>
        <begin position="3028"/>
        <end position="3125"/>
    </location>
</feature>
<feature type="domain" description="Cadherin" evidence="9">
    <location>
        <begin position="57"/>
        <end position="169"/>
    </location>
</feature>
<evidence type="ECO:0000256" key="5">
    <source>
        <dbReference type="ARBA" id="ARBA00022989"/>
    </source>
</evidence>
<feature type="domain" description="Cadherin" evidence="9">
    <location>
        <begin position="2"/>
        <end position="56"/>
    </location>
</feature>
<dbReference type="SUPFAM" id="SSF49313">
    <property type="entry name" value="Cadherin-like"/>
    <property type="match status" value="32"/>
</dbReference>
<comment type="subcellular location">
    <subcellularLocation>
        <location evidence="1">Membrane</location>
    </subcellularLocation>
</comment>
<feature type="domain" description="Cadherin" evidence="9">
    <location>
        <begin position="371"/>
        <end position="474"/>
    </location>
</feature>
<dbReference type="SMART" id="SM00112">
    <property type="entry name" value="CA"/>
    <property type="match status" value="28"/>
</dbReference>
<feature type="domain" description="Cadherin" evidence="9">
    <location>
        <begin position="3228"/>
        <end position="3326"/>
    </location>
</feature>
<reference evidence="10" key="1">
    <citation type="submission" date="2021-01" db="UniProtKB">
        <authorList>
            <consortium name="EnsemblMetazoa"/>
        </authorList>
    </citation>
    <scope>IDENTIFICATION</scope>
</reference>
<feature type="domain" description="Cadherin" evidence="9">
    <location>
        <begin position="2411"/>
        <end position="2518"/>
    </location>
</feature>
<feature type="domain" description="Cadherin" evidence="9">
    <location>
        <begin position="2632"/>
        <end position="2730"/>
    </location>
</feature>
<dbReference type="InterPro" id="IPR020894">
    <property type="entry name" value="Cadherin_CS"/>
</dbReference>
<evidence type="ECO:0000256" key="2">
    <source>
        <dbReference type="ARBA" id="ARBA00022692"/>
    </source>
</evidence>
<feature type="domain" description="Cadherin" evidence="9">
    <location>
        <begin position="888"/>
        <end position="992"/>
    </location>
</feature>
<accession>A0A7M5UMA7</accession>
<dbReference type="EnsemblMetazoa" id="CLYHEMT001228.1">
    <property type="protein sequence ID" value="CLYHEMP001228.1"/>
    <property type="gene ID" value="CLYHEMG001228"/>
</dbReference>
<dbReference type="GO" id="GO:0007156">
    <property type="term" value="P:homophilic cell adhesion via plasma membrane adhesion molecules"/>
    <property type="evidence" value="ECO:0007669"/>
    <property type="project" value="InterPro"/>
</dbReference>
<feature type="domain" description="Cadherin" evidence="9">
    <location>
        <begin position="2213"/>
        <end position="2319"/>
    </location>
</feature>
<feature type="domain" description="Cadherin" evidence="9">
    <location>
        <begin position="681"/>
        <end position="780"/>
    </location>
</feature>
<sequence>MIMSTTGAIHLKTHLDYENVADRLLTFNATVTDGVAMATALVNIHVTDANDNEPVFTQKYYRGSLREDSLAGFSILTVSASDNDATNTNESAIRYSIETDVANPSTQLFDIDINSGEINLRMNNSLDYEVMNKHQFKVIATDMGDIYQLSGYTTVIIDVIDVNDNKPDMLTGTQTINVKESHLVNTPLVAFIARDNDTSPTLTYHIVSGNDNNTFKINGHYLELNNSLDYETQTSYTVTVVARDQDNLESGVAIVKINVVKVNEHRPVFTTQYIRKEVFENSGLHALVDLNATDDDMPLSTIKYSLLNTSDFVIDINTGVISNVVELDYEGKNSYSLVAIASDQDTPYYLQQQTLVDIIVLDRNDDAPYFNPTNIEMKISEKAPVGMIIATLKAYDNDTATEDLTFGADTIEPKFFSLDSNTGVVTLNNQIDLEAPESGNYEMVFYVFDGVNMSPVNCTVKVSVVAVNDNEPIFEKDEYVIYMKENQNIGTAVVTVLATDKDTNPLQGDRIYSIVPDVEDAANFTIDQTRVITTTQVFDFEQINQYAFIVQANNTGAKDPLTGRALVRVYIEDENDNDPIPAESSIHINITESTTIGSLVIVIRATDADSTTNAELSYALSNSTMFTINNVGEIRLKGQLDIFVQETYNLQVTITDGGTPQRSAVVNVTIDILQAQGSVSLADMRREDIPEDIAVGSFVLLVNSTTRSGKVSYQLVPNQDSVNFKLNSTTGELTTATQFDFETKRFYLFQVMVVDSAANMTGRTQILINILDINDNVPVITSLKLVYNISEATRITSQIASFGYTDADSGRNGDVDFEIIGGDGNGTFAVDKAGHVTLVTPLDHRVKNQYTLLVKGEDDGLPAPLHSNITITINVFKANVDFNVLVFNQSYYHVCVDEEQAHQNFITVSAVNQNPLSSTKVTYSFAASTSADIQAIFSLNSTTGEMSCTNALDYETKKSFEIVVVATNDEGYRDTSVVEVCVNDVNDNPYTFKEDNIVLNLTESTPVDTLIYRLVVLDNDTIDSGSRSFAVNNGVIRVDSKGFVYLNQQLDYETTKQHTSVVTVRFSSTADDTATITINVRDWNDHHPVFTPTTVSVTVQEDAAIGSIIGSVSASDNDETNPNNLRNYDLISTSDLFAVITNGSIQVKNDLSITQNNTEIELVVKARDLGYLQLIGTINVHITIIDTNNNRPIFESTYYENRISEEAPVNSKVLCVKATDGDFNIGSIVTYILYDPMDHFKINSTTGEIHVKQVLDYESKQEYTMHVEAVDDQGLKSAVNATVVIFLVDVNDNLPTFNLTMYARNVTESTSIGTSLLEFEAYDNDLTGDSLTFTLVANKDSETFRVAGRDLQLKLALDYETQRQFTFLVEVTDSATKQLYGRSLVVIYVINENDVAPVWNENPYNVTISEAHLVNQLVVEISATDADEDNLIYTINPTGTDNKFTITTSNNMGQITLAQSVDYDVKKLYKFQVTVSDGNFNVNVDVEVHITPVNKPEPSFNRTVYVVDIYENTTVNTAIIDFSFNNVIAPYTTLIFNEAEGTDNFNIVIASNTATNGQITTKVLYDHDLKSQYVFTITITDARGREGHSTVIVNVLNNNDLCPVVLPATQIVRITEPTIDNTVVAVVRASDKDSDSLSFSLVNTTDNILNGMFKIDAFGGIRANGMIDIENQTIAELTVFVSDGNCVKNATIIVYVNPVTACPVCKTYQFIEPVYRASILEGKTQVGLITVQTNRHSMTNYSITDGTALGFVSIGDTTGKIDVNVAFNYEVRQSLEFYVYGVSSIVQNPDEVVTMRARVIITVLDVDDNCPTYDTPVVMNMNYSSPIEAGTIVGRVRLSDDDTEHNHTLTVTDNVNFMIEQNGNIKTTQVLQSLVEKYYNFNVSATNPRCNVVSQVALTLEVCPEPMTYMFTDNGNYEETVFENKTVGTFFNMVLRIQGSYSPVTYSIVENSALTLFNITNSGSDTATIALQSGLDYETARKHIFTVKATIMNIFEAHATVIINVLDIPDECPNLPATMTIKYRGNPDINDVIGKVTATGIDSALLYTINANNELTINSATGELSTKKSFPYSYDQTTTYQVSAAANNNCTSAKTTVSLDLKTCTNPEDYQFTKAKYVRTYNETRPLGYLFSVSIRKVTLSRTYAIVYPAGAVERYSINSTTGEISLVQNLDYEAASVEHFQVNATFSDGVVSVAEVTIYILDVNDNCPQFIASSPTTIYITEPLEQGLWITQTLVTDNDSDAVNQHVFALTGDAKFTINQKGVITVKQDYVSDRAVAKFTHNLTVTITDGTCAPRVHSVDVVIFKVLLQEYQFSRPFFKYEISEDQTTPHVIDCFKNLYNHTGVYRLKFSNSTCFSLSSNGDLRLIKPLDYEAYTHHYIDVEVEYSNGFVAHSGVVIVVRNVNDNKPQTFPYPSAATINPSFARHTMVGEIDVVDADRERTDGNTFVFSIDGGDPKGIFAISQTGQIYTKRCMTGTDIGIYDLRIKVNDGRFDVYESMPVKVFDVGDTNFAKSCPVSCSDFGNPSNYMFNEGIKMVSLPENTMVGSPILTVDINAFPNATFALDAHAAGYFSINADNGTIYLNRSLNYEISRVHYFGVTANIQSRANGVMVTSNVAIMVMVQNVEDNEPMVTAPSTVSISELTVPGTIVGYLKVKDADTMISQIEFNITSPHPEALEVNGHGELIARNLSGVQHNTNIQVNYRVTDSLHSTTGIIVFRVVDVNNNVPLFDKKIYTFNVDENAVTTVGSVSATDADVTQSSVRYSIDATSSVLFMINATSGVLSTRTNLDYETAKMHHVTLMATDNGGYVGVAVAHINVKNKNDNTPSFVSSSSSFAVSVNENTAVGALIQWIHVEDKDAGTSLSFSFNQVQPYFNIDNSGVVTLTKALYTSSDNEYIMAFTVTDGVAPISGVLTVSVVRGSIDKCPGLTGFNVKNINVDENTAPTSVILDLSSLVISAHHQYKFTLENGSPANFEIVNSNLRLKSAIDYETQKTYTFNVVAEDVTRNTTTVLPLTVNVVDIDESTPTITTTDINVSEFTQVGSIVGMVIATDTDGSAKIAFELTNGDGTFTVNTKTGAVTLAKAVDGAVQSSYRLEICATSSGVRTCKNITTTVQNTNSNAPTFGVTTMTISISHNTTVGTVISSKSATDADGGAMTYTINALGDATVTEIFEVDAATGHIKVVRSPLVPGEYKFFLIATDGVLETCIPVTIVVPVDTSNATPPHFKTTAYSATIMTDAAVVLRVEALDPPDTRSLKYTIQSGNTDDSFEIDESTGSISKVTGKTLTVGTMYSLTVAATNTRSNLTGTAPVYIAVGSSIEASPSESFVQESSATSLLLNVSLSGFQEQHVVAYVIIGQEYPSNVDVSVQTSQEPVTYHLAFNSTQTTTYRYRLYNVARIPIATVTSTRTRRSLEKAEATSLLYRVGAQTPCPSTEKYCNGPLTTGNRYRFFVAAIYNTPGVTNGVQVNSPATPAALTIGPNIGALGGQQSVHVNALVIWIVALVVMGTLFWLAILALAIVLCYKRRYLHDKAYDLGYNGPPIPNSGNAYAFDNKGAKINEGSPIHYSEVATIADRRASVPDQQTKINITHAPVVLDSPEHSPQLKTNLKTYEDTVTTSTFSQEFETRSANLKFGDENPEWESMDIQLRIDPTGERDPVITRKETKKEEEHPGIQVPEPPVAPVVNTQTSVTEITTTTTTIQQVVNENGDVIEEKVVDQTTTDELSRV</sequence>
<feature type="domain" description="Cadherin" evidence="9">
    <location>
        <begin position="3126"/>
        <end position="3227"/>
    </location>
</feature>
<dbReference type="Pfam" id="PF00028">
    <property type="entry name" value="Cadherin"/>
    <property type="match status" value="14"/>
</dbReference>
<feature type="domain" description="Cadherin" evidence="9">
    <location>
        <begin position="1501"/>
        <end position="1605"/>
    </location>
</feature>
<protein>
    <recommendedName>
        <fullName evidence="9">Cadherin domain-containing protein</fullName>
    </recommendedName>
</protein>
<dbReference type="InterPro" id="IPR002126">
    <property type="entry name" value="Cadherin-like_dom"/>
</dbReference>
<evidence type="ECO:0000256" key="4">
    <source>
        <dbReference type="ARBA" id="ARBA00022837"/>
    </source>
</evidence>
<dbReference type="PANTHER" id="PTHR24026">
    <property type="entry name" value="FAT ATYPICAL CADHERIN-RELATED"/>
    <property type="match status" value="1"/>
</dbReference>
<evidence type="ECO:0000256" key="1">
    <source>
        <dbReference type="ARBA" id="ARBA00004370"/>
    </source>
</evidence>
<feature type="domain" description="Cadherin" evidence="9">
    <location>
        <begin position="2531"/>
        <end position="2632"/>
    </location>
</feature>
<feature type="domain" description="Cadherin" evidence="9">
    <location>
        <begin position="1298"/>
        <end position="1399"/>
    </location>
</feature>
<dbReference type="PANTHER" id="PTHR24026:SF126">
    <property type="entry name" value="PROTOCADHERIN FAT 4"/>
    <property type="match status" value="1"/>
</dbReference>
<dbReference type="PROSITE" id="PS00232">
    <property type="entry name" value="CADHERIN_1"/>
    <property type="match status" value="7"/>
</dbReference>
<dbReference type="Proteomes" id="UP000594262">
    <property type="component" value="Unplaced"/>
</dbReference>
<keyword evidence="3" id="KW-0677">Repeat</keyword>
<feature type="domain" description="Cadherin" evidence="9">
    <location>
        <begin position="475"/>
        <end position="581"/>
    </location>
</feature>
<dbReference type="OrthoDB" id="189446at2759"/>
<evidence type="ECO:0000259" key="9">
    <source>
        <dbReference type="PROSITE" id="PS50268"/>
    </source>
</evidence>
<feature type="domain" description="Cadherin" evidence="9">
    <location>
        <begin position="270"/>
        <end position="370"/>
    </location>
</feature>
<dbReference type="Gene3D" id="2.60.40.60">
    <property type="entry name" value="Cadherins"/>
    <property type="match status" value="33"/>
</dbReference>
<dbReference type="FunFam" id="2.60.40.60:FF:000020">
    <property type="entry name" value="Dachsous cadherin-related 1b"/>
    <property type="match status" value="2"/>
</dbReference>
<feature type="domain" description="Cadherin" evidence="9">
    <location>
        <begin position="1195"/>
        <end position="1297"/>
    </location>
</feature>
<dbReference type="InterPro" id="IPR015919">
    <property type="entry name" value="Cadherin-like_sf"/>
</dbReference>
<feature type="domain" description="Cadherin" evidence="9">
    <location>
        <begin position="781"/>
        <end position="887"/>
    </location>
</feature>
<dbReference type="GO" id="GO:0005509">
    <property type="term" value="F:calcium ion binding"/>
    <property type="evidence" value="ECO:0007669"/>
    <property type="project" value="UniProtKB-UniRule"/>
</dbReference>
<name>A0A7M5UMA7_9CNID</name>
<evidence type="ECO:0000256" key="3">
    <source>
        <dbReference type="ARBA" id="ARBA00022737"/>
    </source>
</evidence>
<feature type="domain" description="Cadherin" evidence="9">
    <location>
        <begin position="1400"/>
        <end position="1500"/>
    </location>
</feature>
<feature type="domain" description="Cadherin" evidence="9">
    <location>
        <begin position="2931"/>
        <end position="3029"/>
    </location>
</feature>
<evidence type="ECO:0000256" key="8">
    <source>
        <dbReference type="SAM" id="Phobius"/>
    </source>
</evidence>
<feature type="domain" description="Cadherin" evidence="9">
    <location>
        <begin position="582"/>
        <end position="692"/>
    </location>
</feature>
<proteinExistence type="predicted"/>
<feature type="domain" description="Cadherin" evidence="9">
    <location>
        <begin position="1091"/>
        <end position="1194"/>
    </location>
</feature>
<feature type="domain" description="Cadherin" evidence="9">
    <location>
        <begin position="1913"/>
        <end position="2015"/>
    </location>
</feature>
<feature type="domain" description="Cadherin" evidence="9">
    <location>
        <begin position="2346"/>
        <end position="2410"/>
    </location>
</feature>
<feature type="domain" description="Cadherin" evidence="9">
    <location>
        <begin position="1606"/>
        <end position="1715"/>
    </location>
</feature>
<dbReference type="PRINTS" id="PR00205">
    <property type="entry name" value="CADHERIN"/>
</dbReference>
<evidence type="ECO:0000313" key="10">
    <source>
        <dbReference type="EnsemblMetazoa" id="CLYHEMP001228.1"/>
    </source>
</evidence>
<keyword evidence="5 8" id="KW-1133">Transmembrane helix</keyword>
<feature type="domain" description="Cadherin" evidence="9">
    <location>
        <begin position="2143"/>
        <end position="2211"/>
    </location>
</feature>
<evidence type="ECO:0000313" key="11">
    <source>
        <dbReference type="Proteomes" id="UP000594262"/>
    </source>
</evidence>
<feature type="domain" description="Cadherin" evidence="9">
    <location>
        <begin position="993"/>
        <end position="1090"/>
    </location>
</feature>
<dbReference type="PROSITE" id="PS50268">
    <property type="entry name" value="CADHERIN_2"/>
    <property type="match status" value="31"/>
</dbReference>
<keyword evidence="4 7" id="KW-0106">Calcium</keyword>
<keyword evidence="6 8" id="KW-0472">Membrane</keyword>
<keyword evidence="11" id="KW-1185">Reference proteome</keyword>
<dbReference type="CDD" id="cd11304">
    <property type="entry name" value="Cadherin_repeat"/>
    <property type="match status" value="29"/>
</dbReference>
<feature type="transmembrane region" description="Helical" evidence="8">
    <location>
        <begin position="3497"/>
        <end position="3524"/>
    </location>
</feature>
<dbReference type="GO" id="GO:0005886">
    <property type="term" value="C:plasma membrane"/>
    <property type="evidence" value="ECO:0007669"/>
    <property type="project" value="UniProtKB-SubCell"/>
</dbReference>
<feature type="domain" description="Cadherin" evidence="9">
    <location>
        <begin position="2832"/>
        <end position="2929"/>
    </location>
</feature>
<evidence type="ECO:0000256" key="7">
    <source>
        <dbReference type="PROSITE-ProRule" id="PRU00043"/>
    </source>
</evidence>
<feature type="domain" description="Cadherin" evidence="9">
    <location>
        <begin position="1741"/>
        <end position="1813"/>
    </location>
</feature>
<keyword evidence="2 8" id="KW-0812">Transmembrane</keyword>
<evidence type="ECO:0000256" key="6">
    <source>
        <dbReference type="ARBA" id="ARBA00023136"/>
    </source>
</evidence>
<organism evidence="10 11">
    <name type="scientific">Clytia hemisphaerica</name>
    <dbReference type="NCBI Taxonomy" id="252671"/>
    <lineage>
        <taxon>Eukaryota</taxon>
        <taxon>Metazoa</taxon>
        <taxon>Cnidaria</taxon>
        <taxon>Hydrozoa</taxon>
        <taxon>Hydroidolina</taxon>
        <taxon>Leptothecata</taxon>
        <taxon>Obeliida</taxon>
        <taxon>Clytiidae</taxon>
        <taxon>Clytia</taxon>
    </lineage>
</organism>
<feature type="domain" description="Cadherin" evidence="9">
    <location>
        <begin position="2731"/>
        <end position="2829"/>
    </location>
</feature>
<feature type="domain" description="Cadherin" evidence="9">
    <location>
        <begin position="170"/>
        <end position="269"/>
    </location>
</feature>